<evidence type="ECO:0000256" key="1">
    <source>
        <dbReference type="SAM" id="MobiDB-lite"/>
    </source>
</evidence>
<protein>
    <submittedName>
        <fullName evidence="2">Uncharacterized protein</fullName>
    </submittedName>
</protein>
<keyword evidence="3" id="KW-1185">Reference proteome</keyword>
<feature type="compositionally biased region" description="Acidic residues" evidence="1">
    <location>
        <begin position="24"/>
        <end position="57"/>
    </location>
</feature>
<gene>
    <name evidence="2" type="ORF">GOP47_0020561</name>
</gene>
<dbReference type="Proteomes" id="UP000886520">
    <property type="component" value="Chromosome 20"/>
</dbReference>
<reference evidence="2" key="1">
    <citation type="submission" date="2021-01" db="EMBL/GenBank/DDBJ databases">
        <title>Adiantum capillus-veneris genome.</title>
        <authorList>
            <person name="Fang Y."/>
            <person name="Liao Q."/>
        </authorList>
    </citation>
    <scope>NUCLEOTIDE SEQUENCE</scope>
    <source>
        <strain evidence="2">H3</strain>
        <tissue evidence="2">Leaf</tissue>
    </source>
</reference>
<feature type="compositionally biased region" description="Acidic residues" evidence="1">
    <location>
        <begin position="1"/>
        <end position="10"/>
    </location>
</feature>
<organism evidence="2 3">
    <name type="scientific">Adiantum capillus-veneris</name>
    <name type="common">Maidenhair fern</name>
    <dbReference type="NCBI Taxonomy" id="13818"/>
    <lineage>
        <taxon>Eukaryota</taxon>
        <taxon>Viridiplantae</taxon>
        <taxon>Streptophyta</taxon>
        <taxon>Embryophyta</taxon>
        <taxon>Tracheophyta</taxon>
        <taxon>Polypodiopsida</taxon>
        <taxon>Polypodiidae</taxon>
        <taxon>Polypodiales</taxon>
        <taxon>Pteridineae</taxon>
        <taxon>Pteridaceae</taxon>
        <taxon>Vittarioideae</taxon>
        <taxon>Adiantum</taxon>
    </lineage>
</organism>
<name>A0A9D4U9D0_ADICA</name>
<accession>A0A9D4U9D0</accession>
<comment type="caution">
    <text evidence="2">The sequence shown here is derived from an EMBL/GenBank/DDBJ whole genome shotgun (WGS) entry which is preliminary data.</text>
</comment>
<dbReference type="EMBL" id="JABFUD020000020">
    <property type="protein sequence ID" value="KAI5063891.1"/>
    <property type="molecule type" value="Genomic_DNA"/>
</dbReference>
<dbReference type="AlphaFoldDB" id="A0A9D4U9D0"/>
<evidence type="ECO:0000313" key="3">
    <source>
        <dbReference type="Proteomes" id="UP000886520"/>
    </source>
</evidence>
<proteinExistence type="predicted"/>
<feature type="region of interest" description="Disordered" evidence="1">
    <location>
        <begin position="1"/>
        <end position="57"/>
    </location>
</feature>
<sequence>MDEHNDDDEAETKGEELLAPPLDEANENDVDEEEQNNVEDEEEEEIEEENDDEDDCLDPYADFDELGLHIDCVIDMELVDDDVVDD</sequence>
<evidence type="ECO:0000313" key="2">
    <source>
        <dbReference type="EMBL" id="KAI5063891.1"/>
    </source>
</evidence>